<protein>
    <submittedName>
        <fullName evidence="1">Uncharacterized protein</fullName>
    </submittedName>
</protein>
<comment type="caution">
    <text evidence="1">The sequence shown here is derived from an EMBL/GenBank/DDBJ whole genome shotgun (WGS) entry which is preliminary data.</text>
</comment>
<dbReference type="Proteomes" id="UP000598271">
    <property type="component" value="Unassembled WGS sequence"/>
</dbReference>
<reference evidence="1 2" key="1">
    <citation type="journal article" date="2014" name="Int. J. Syst. Evol. Microbiol.">
        <title>Complete genome sequence of Corynebacterium casei LMG S-19264T (=DSM 44701T), isolated from a smear-ripened cheese.</title>
        <authorList>
            <consortium name="US DOE Joint Genome Institute (JGI-PGF)"/>
            <person name="Walter F."/>
            <person name="Albersmeier A."/>
            <person name="Kalinowski J."/>
            <person name="Ruckert C."/>
        </authorList>
    </citation>
    <scope>NUCLEOTIDE SEQUENCE [LARGE SCALE GENOMIC DNA]</scope>
    <source>
        <strain evidence="1 2">KCTC 12866</strain>
    </source>
</reference>
<proteinExistence type="predicted"/>
<evidence type="ECO:0000313" key="2">
    <source>
        <dbReference type="Proteomes" id="UP000598271"/>
    </source>
</evidence>
<organism evidence="1 2">
    <name type="scientific">Persicitalea jodogahamensis</name>
    <dbReference type="NCBI Taxonomy" id="402147"/>
    <lineage>
        <taxon>Bacteria</taxon>
        <taxon>Pseudomonadati</taxon>
        <taxon>Bacteroidota</taxon>
        <taxon>Cytophagia</taxon>
        <taxon>Cytophagales</taxon>
        <taxon>Spirosomataceae</taxon>
        <taxon>Persicitalea</taxon>
    </lineage>
</organism>
<name>A0A8J3G7K7_9BACT</name>
<keyword evidence="2" id="KW-1185">Reference proteome</keyword>
<dbReference type="AlphaFoldDB" id="A0A8J3G7K7"/>
<accession>A0A8J3G7K7</accession>
<gene>
    <name evidence="1" type="ORF">GCM10007390_07030</name>
</gene>
<evidence type="ECO:0000313" key="1">
    <source>
        <dbReference type="EMBL" id="GHB56301.1"/>
    </source>
</evidence>
<sequence length="452" mass="50847">MSPMKRITRFVAWATLLVVCVSCKPKELDSAGSTPRIISVEFPGIPPKDVTIDHERHIIKVKLPPLLPNSMHPKVNFTGEAYLKEVQWYKAFNMECLECRQLQLVDKWPSGNVLVTYTLEFTPSGPLEIDAAALSGYTDRDLAVAMVLSVPFKNLHANPLPTRVKFTNLKTGETIIGDSTSFDILNTQGMALPLFQRGWNEPANRLIINFFNYMKEVVPGTYNVEFVTASRSVLKVPQSFTIKNGPVIVMNWESKDVPRVHPGENFVFTGRSLFAENLDIEILDKDDKAVMLPEIEYGNYGVEAIMKLPASFAPGHYAVHFRDKVFRNTIYCYLLHVTTEKVMPFEISKILGFLNPCSLKGPQALTKDNYALITFNGKAPTTRLKMVSVQDSTKIQFAKSELLKFGDEEGKPTINIPKDVPNGLYRVSLQVLDETGKVTQEGPPYWRLVEVK</sequence>
<dbReference type="EMBL" id="BMXF01000001">
    <property type="protein sequence ID" value="GHB56301.1"/>
    <property type="molecule type" value="Genomic_DNA"/>
</dbReference>